<comment type="caution">
    <text evidence="11">The sequence shown here is derived from an EMBL/GenBank/DDBJ whole genome shotgun (WGS) entry which is preliminary data.</text>
</comment>
<feature type="region of interest" description="Disordered" evidence="10">
    <location>
        <begin position="182"/>
        <end position="203"/>
    </location>
</feature>
<evidence type="ECO:0000256" key="10">
    <source>
        <dbReference type="SAM" id="MobiDB-lite"/>
    </source>
</evidence>
<reference evidence="11" key="1">
    <citation type="journal article" date="2023" name="bioRxiv">
        <title>Scaffold-level genome assemblies of two parasitoid biocontrol wasps reveal the parthenogenesis mechanism and an associated novel virus.</title>
        <authorList>
            <person name="Inwood S."/>
            <person name="Skelly J."/>
            <person name="Guhlin J."/>
            <person name="Harrop T."/>
            <person name="Goldson S."/>
            <person name="Dearden P."/>
        </authorList>
    </citation>
    <scope>NUCLEOTIDE SEQUENCE</scope>
    <source>
        <strain evidence="11">Irish</strain>
        <tissue evidence="11">Whole body</tissue>
    </source>
</reference>
<organism evidence="11 12">
    <name type="scientific">Microctonus aethiopoides</name>
    <dbReference type="NCBI Taxonomy" id="144406"/>
    <lineage>
        <taxon>Eukaryota</taxon>
        <taxon>Metazoa</taxon>
        <taxon>Ecdysozoa</taxon>
        <taxon>Arthropoda</taxon>
        <taxon>Hexapoda</taxon>
        <taxon>Insecta</taxon>
        <taxon>Pterygota</taxon>
        <taxon>Neoptera</taxon>
        <taxon>Endopterygota</taxon>
        <taxon>Hymenoptera</taxon>
        <taxon>Apocrita</taxon>
        <taxon>Ichneumonoidea</taxon>
        <taxon>Braconidae</taxon>
        <taxon>Euphorinae</taxon>
        <taxon>Microctonus</taxon>
    </lineage>
</organism>
<dbReference type="EMBL" id="JAQQBS010000002">
    <property type="protein sequence ID" value="KAK0173324.1"/>
    <property type="molecule type" value="Genomic_DNA"/>
</dbReference>
<name>A0AA39FPC3_9HYME</name>
<evidence type="ECO:0000256" key="4">
    <source>
        <dbReference type="ARBA" id="ARBA00022980"/>
    </source>
</evidence>
<dbReference type="Proteomes" id="UP001168990">
    <property type="component" value="Unassembled WGS sequence"/>
</dbReference>
<evidence type="ECO:0000313" key="11">
    <source>
        <dbReference type="EMBL" id="KAK0173324.1"/>
    </source>
</evidence>
<evidence type="ECO:0000256" key="1">
    <source>
        <dbReference type="ARBA" id="ARBA00004173"/>
    </source>
</evidence>
<dbReference type="GO" id="GO:0003735">
    <property type="term" value="F:structural constituent of ribosome"/>
    <property type="evidence" value="ECO:0007669"/>
    <property type="project" value="TreeGrafter"/>
</dbReference>
<dbReference type="PANTHER" id="PTHR21026">
    <property type="entry name" value="39S RIBOSOMAL PROTEIN L32, MITOCHONDRIAL"/>
    <property type="match status" value="1"/>
</dbReference>
<proteinExistence type="inferred from homology"/>
<dbReference type="PANTHER" id="PTHR21026:SF2">
    <property type="entry name" value="LARGE RIBOSOMAL SUBUNIT PROTEIN BL32M"/>
    <property type="match status" value="1"/>
</dbReference>
<dbReference type="InterPro" id="IPR051991">
    <property type="entry name" value="Mitoribosomal_protein_bL32"/>
</dbReference>
<gene>
    <name evidence="11" type="ORF">PV328_006539</name>
</gene>
<keyword evidence="12" id="KW-1185">Reference proteome</keyword>
<dbReference type="GO" id="GO:0005762">
    <property type="term" value="C:mitochondrial large ribosomal subunit"/>
    <property type="evidence" value="ECO:0007669"/>
    <property type="project" value="TreeGrafter"/>
</dbReference>
<protein>
    <recommendedName>
        <fullName evidence="7">Large ribosomal subunit protein bL32m</fullName>
    </recommendedName>
    <alternativeName>
        <fullName evidence="8">39S ribosomal protein L32, mitochondrial</fullName>
    </alternativeName>
</protein>
<keyword evidence="5" id="KW-0496">Mitochondrion</keyword>
<evidence type="ECO:0000256" key="3">
    <source>
        <dbReference type="ARBA" id="ARBA00022946"/>
    </source>
</evidence>
<evidence type="ECO:0000256" key="6">
    <source>
        <dbReference type="ARBA" id="ARBA00023274"/>
    </source>
</evidence>
<evidence type="ECO:0000256" key="9">
    <source>
        <dbReference type="ARBA" id="ARBA00045766"/>
    </source>
</evidence>
<feature type="compositionally biased region" description="Polar residues" evidence="10">
    <location>
        <begin position="182"/>
        <end position="191"/>
    </location>
</feature>
<evidence type="ECO:0000256" key="8">
    <source>
        <dbReference type="ARBA" id="ARBA00042577"/>
    </source>
</evidence>
<dbReference type="SUPFAM" id="SSF57829">
    <property type="entry name" value="Zn-binding ribosomal proteins"/>
    <property type="match status" value="1"/>
</dbReference>
<keyword evidence="3" id="KW-0809">Transit peptide</keyword>
<sequence length="203" mass="23044">MAKNLINRVNHVLNQIEQIIGSIFGGNFPPAVQCAVTCGHHDYVPKISQNSNASISLKDIIGDGFMWAVPKTRRSVEVRLSRKFGFPEKHWKMLVPKKNLLMCPSCGHDHEAGLLCNHCYTRVKVETEEMQKVIVDTLSLKPVEKEVVVLYEGETQSNLKDYWKGQRIIELPKKRPAWFHSNLLQPTTEEPSTSKDVKPIDLA</sequence>
<evidence type="ECO:0000313" key="12">
    <source>
        <dbReference type="Proteomes" id="UP001168990"/>
    </source>
</evidence>
<evidence type="ECO:0000256" key="7">
    <source>
        <dbReference type="ARBA" id="ARBA00039935"/>
    </source>
</evidence>
<dbReference type="AlphaFoldDB" id="A0AA39FPC3"/>
<keyword evidence="4" id="KW-0689">Ribosomal protein</keyword>
<reference evidence="11" key="2">
    <citation type="submission" date="2023-03" db="EMBL/GenBank/DDBJ databases">
        <authorList>
            <person name="Inwood S.N."/>
            <person name="Skelly J.G."/>
            <person name="Guhlin J."/>
            <person name="Harrop T.W.R."/>
            <person name="Goldson S.G."/>
            <person name="Dearden P.K."/>
        </authorList>
    </citation>
    <scope>NUCLEOTIDE SEQUENCE</scope>
    <source>
        <strain evidence="11">Irish</strain>
        <tissue evidence="11">Whole body</tissue>
    </source>
</reference>
<dbReference type="InterPro" id="IPR011332">
    <property type="entry name" value="Ribosomal_zn-bd"/>
</dbReference>
<keyword evidence="6" id="KW-0687">Ribonucleoprotein</keyword>
<feature type="compositionally biased region" description="Basic and acidic residues" evidence="10">
    <location>
        <begin position="192"/>
        <end position="203"/>
    </location>
</feature>
<comment type="similarity">
    <text evidence="2">Belongs to the bacterial ribosomal protein bL32 family.</text>
</comment>
<dbReference type="GO" id="GO:0006412">
    <property type="term" value="P:translation"/>
    <property type="evidence" value="ECO:0007669"/>
    <property type="project" value="InterPro"/>
</dbReference>
<comment type="function">
    <text evidence="9">Component of the mitochondrial large ribosomal subunit (mt-LSU). The mitochondrial ribosome (mitoribosome) is a large ribonucleoprotein complex responsible for the synthesis of proteins inside mitochondria.</text>
</comment>
<accession>A0AA39FPC3</accession>
<comment type="subcellular location">
    <subcellularLocation>
        <location evidence="1">Mitochondrion</location>
    </subcellularLocation>
</comment>
<evidence type="ECO:0000256" key="5">
    <source>
        <dbReference type="ARBA" id="ARBA00023128"/>
    </source>
</evidence>
<evidence type="ECO:0000256" key="2">
    <source>
        <dbReference type="ARBA" id="ARBA00008560"/>
    </source>
</evidence>